<evidence type="ECO:0000313" key="5">
    <source>
        <dbReference type="Proteomes" id="UP001204814"/>
    </source>
</evidence>
<feature type="coiled-coil region" evidence="1">
    <location>
        <begin position="2047"/>
        <end position="2094"/>
    </location>
</feature>
<keyword evidence="4" id="KW-0378">Hydrolase</keyword>
<feature type="compositionally biased region" description="Polar residues" evidence="2">
    <location>
        <begin position="350"/>
        <end position="359"/>
    </location>
</feature>
<evidence type="ECO:0000313" key="4">
    <source>
        <dbReference type="EMBL" id="MCQ5062904.1"/>
    </source>
</evidence>
<feature type="compositionally biased region" description="Polar residues" evidence="2">
    <location>
        <begin position="368"/>
        <end position="382"/>
    </location>
</feature>
<sequence length="2745" mass="318846">MNKLDTLYELLEKSCHDIIQSEELWLSFLKTSGYLYNFNFTNQLLIYQQRPDAKACTDFETWNNRMNRWIKKGSKGIALIDDDGRYTKIRYVFDIADTRSPRNRELHLWSVKESFHKQLIDRIAKQFDMTSNDEDLGSFIKEIAKEQTGYYVDDYFKRLMKLKDGSLLESYGENELKNLYRNLLENSVAYSLMSRCDIETKFYFEADDFISIELFNTPEMLGVIGNSFQEESNSLLNVISRITKELIIQNRTFENNNRLVDDKIDKNEGSVINGTNHILNSGRLSNAQFDSRQGDTFRKIRNDEEKVSEGTAARNSLFTSSKESTELLLNENREEGKRNDGNVDEGIANEKSSTKQGDTSDGMGTAYEQPSKNSGRNHSEGNNLQLDLGIEEVDKEKGGDNVLPPFDLSDLPQLLREDVSLQHSKEEIIQYFHEHTDEIERANYLKECYDDTLVQTFRCPEHYDYSYLGYKKRNDGLDVWSGNYLNMKSKSYLSFFQLQSYLAKIIEKDEYLTSPYENESGLKRAYENKIINANVFYHVFQYNDELLESAGKIIEFFQTHDNDEERCEYVQHIYPDSIREWKVDDVILGYDRLDDGLHIYLGTFDNQVVSYDYSWNFVAKEIDGMILSRYFAPDIQIPSLEEQKNAVYENIQNFENGIFFSQQEIDRVLTRGSGFEEGKYRINQMFSKNTTLKEKVQFLKKEYGEGGSSPAVGFINVNYDAKGMSLSRYREIGKDEIKITLKWDKVAKRIDELIQLDRYLNKKEKEYYPTFLQNQLQHQLEYERKSINQSLIAESSDDLQNENILKEYQWNLGDSVYVGSTEYKIIESGNEITLQDESFPLFLEYYSKDDFLKLLKENPLNDHLLKPITQEVQDINIDSSNHTIIKRYLPDLEDQIKRSMIYPALRDSDTTDEEAEDYIREELISIMPSYEAKDPNFYNRYLNDDDFRNSLVDYLIDRTYEDYSISNDIFNKENKENRQLFEKMKKIVPRIMNEISGFCNMITASDNDDPLMILYDHDEKTIDMFHYYEVNGIEVSEPYMTFKVDFSKELLEPISYKNDSIDIEISSDNKNKDALSTKDDLENYANQWLEKLLEKNYIVESEQVFKDSINKREIYHIDYDGSFIVYTDMPYSLVKEFADNYNYIVPDKIQKEDILINPVQSEKINYQIMDKDLGKRTPKERYNDNVAAIRLLFSLEKQGRNATKDEQDILSRYVGWGGLADAFDESKSNWANEYLELKSLLSEEEYKSARESTLTSFYTSPVVIESIYKALNNLGFRHGNILEPSCGIGNFFGMLPDEMKGSKMYGVELDSISGRIAKQLYQNSNIAIEGYEETKLPDSFFDVAVGNVPFGNFKVVDKKYDRLNFNIHDYFFAKTIDKVKPNGIIAFVTSRYTMDKRNSNVRRYINERCELLGAIRLPNDAFGDTKAVSDILFLQKRERPVLKDDDWVSTGITEEGYVINQYYIDHPEMILGTIEKTHAMYGREDITVVGYDEPLNESLGKAIYNIKGHIDEFDIVEEDEYEIESIPADPQVRNYSYTVIGDKVYYRENSLMNKVDVGDTTFKRIKGMIRIRDTVRDLITYQSEDYPEEMIAKKQRELNDYYDVFTQAYGLLNSRGNTIAFREDSSFYLLCSLENLNEDGTLKSKAAMFTQRTIRKKKEFNNVATANEALMVSLSEKAKVDINYMSELTGISNEKIKEDLDGIIFKVPSVLNEEQEEYVTADEYLSGNIREKLEVAKMSAAIDPKYQKNVEALEKAMPKELTASEIEVRLGATWIPVEIYQQFLYELLDTPSWVRNYTKLSYSSYNANWNISAKNMDKESVKADKTYGTSRANAYRLMEDCLNLKQTKIFDYEYDDDGNKQAILNKKETMIAQQKQDTIKESFNNWIWKDPQRREELTQIYNRLFNSIRPREYNGDHLEFPGMNPEITLRKHQKDAIAHILYGQNVLLAHVVGAGKTFEMTAACMELKRLGLAQKPMFVVPNHLVEQWGAEFLQLYPSANILVATKRDFEKKNRKKLFSKMATGEFDAIIIGHSQFEKIPMSIERQKMNIENEIEEITNGISSLKANNGERFTIKQLERTKKGLKAKLEKLNKNDRKDDLITFEEIGVDRLFVDEAHFYKNLFLFTKMNNVSGLSTTDAQKSSDLYLKCRYLDEITGGKGVVFATGTPISNSMTEMYTMQRYLQYSTLVKHNLQHFDCWASTFGETSTSIELAPEGSGYRMKTRFSKFFNLPELINMFKEVADIKTADMLNLPVPNAHYQNVAVKPSDIQKELVESLGERAQKIRDGTVDPHEDNMLKITNDGRKLALDQRLINELLPENKNSKVNACIKNILKIYHETVEEKSTQLVFCDMSTPRNDAFNVYDEIRNKLLEEGIPESEIAYIHNAKTDVKKKELFSKVREGKVRILIGSTGKMGAGTNVQERLIAIHDLDCPWRPSDLEQRAGRIVRQGNRNKDVYIYRYVTEGTFDAYLYQLVENKQKFIGQIMTSKSPVRSAEDIDEASLSYAEIKALASGNPKVKEKMELDTKVSKLKLSKANYLSQKYDLEDRIIKYYPQKIKSTKTRIEGLENDIKDLKPQKEFQQIKIKDMLIVDKKQAGNAILLACKEYDGQDKKHIGEYRGFDLYIQFNSLSQYYIMSLKKELYYPVELGNDVYGNLTRIDNAIENIPKSLKVEKELLQNTLQQLHNAELEVKKPFEKEDELNNALKKLSKINKELDLDKKENIPDTSVQKNDTGVDRKSKVNRMR</sequence>
<proteinExistence type="predicted"/>
<dbReference type="InterPro" id="IPR014001">
    <property type="entry name" value="Helicase_ATP-bd"/>
</dbReference>
<keyword evidence="4" id="KW-0347">Helicase</keyword>
<dbReference type="SMART" id="SM00487">
    <property type="entry name" value="DEXDc"/>
    <property type="match status" value="1"/>
</dbReference>
<dbReference type="InterPro" id="IPR052933">
    <property type="entry name" value="DNA_Protect_Modify"/>
</dbReference>
<dbReference type="Proteomes" id="UP001204814">
    <property type="component" value="Unassembled WGS sequence"/>
</dbReference>
<dbReference type="GO" id="GO:0005524">
    <property type="term" value="F:ATP binding"/>
    <property type="evidence" value="ECO:0007669"/>
    <property type="project" value="InterPro"/>
</dbReference>
<keyword evidence="1" id="KW-0175">Coiled coil</keyword>
<feature type="compositionally biased region" description="Basic and acidic residues" evidence="2">
    <location>
        <begin position="297"/>
        <end position="308"/>
    </location>
</feature>
<dbReference type="Pfam" id="PF00271">
    <property type="entry name" value="Helicase_C"/>
    <property type="match status" value="1"/>
</dbReference>
<evidence type="ECO:0000256" key="2">
    <source>
        <dbReference type="SAM" id="MobiDB-lite"/>
    </source>
</evidence>
<keyword evidence="4" id="KW-0067">ATP-binding</keyword>
<feature type="region of interest" description="Disordered" evidence="2">
    <location>
        <begin position="2719"/>
        <end position="2745"/>
    </location>
</feature>
<protein>
    <submittedName>
        <fullName evidence="4">DEAD/DEAH box helicase family protein</fullName>
    </submittedName>
</protein>
<dbReference type="SUPFAM" id="SSF53335">
    <property type="entry name" value="S-adenosyl-L-methionine-dependent methyltransferases"/>
    <property type="match status" value="1"/>
</dbReference>
<dbReference type="PANTHER" id="PTHR41313:SF1">
    <property type="entry name" value="DNA METHYLASE ADENINE-SPECIFIC DOMAIN-CONTAINING PROTEIN"/>
    <property type="match status" value="1"/>
</dbReference>
<evidence type="ECO:0000259" key="3">
    <source>
        <dbReference type="PROSITE" id="PS51194"/>
    </source>
</evidence>
<organism evidence="4 5">
    <name type="scientific">Faecalibacillus intestinalis</name>
    <dbReference type="NCBI Taxonomy" id="1982626"/>
    <lineage>
        <taxon>Bacteria</taxon>
        <taxon>Bacillati</taxon>
        <taxon>Bacillota</taxon>
        <taxon>Erysipelotrichia</taxon>
        <taxon>Erysipelotrichales</taxon>
        <taxon>Coprobacillaceae</taxon>
        <taxon>Faecalibacillus</taxon>
    </lineage>
</organism>
<dbReference type="PANTHER" id="PTHR41313">
    <property type="entry name" value="ADENINE-SPECIFIC METHYLTRANSFERASE"/>
    <property type="match status" value="1"/>
</dbReference>
<dbReference type="Gene3D" id="3.40.50.300">
    <property type="entry name" value="P-loop containing nucleotide triphosphate hydrolases"/>
    <property type="match status" value="2"/>
</dbReference>
<dbReference type="GO" id="GO:0016787">
    <property type="term" value="F:hydrolase activity"/>
    <property type="evidence" value="ECO:0007669"/>
    <property type="project" value="InterPro"/>
</dbReference>
<evidence type="ECO:0000256" key="1">
    <source>
        <dbReference type="SAM" id="Coils"/>
    </source>
</evidence>
<dbReference type="Pfam" id="PF21849">
    <property type="entry name" value="DUF6908"/>
    <property type="match status" value="1"/>
</dbReference>
<dbReference type="InterPro" id="IPR054203">
    <property type="entry name" value="DUF6908"/>
</dbReference>
<dbReference type="Gene3D" id="3.40.50.150">
    <property type="entry name" value="Vaccinia Virus protein VP39"/>
    <property type="match status" value="1"/>
</dbReference>
<dbReference type="InterPro" id="IPR001650">
    <property type="entry name" value="Helicase_C-like"/>
</dbReference>
<dbReference type="PROSITE" id="PS51194">
    <property type="entry name" value="HELICASE_CTER"/>
    <property type="match status" value="1"/>
</dbReference>
<dbReference type="InterPro" id="IPR027417">
    <property type="entry name" value="P-loop_NTPase"/>
</dbReference>
<dbReference type="SUPFAM" id="SSF52540">
    <property type="entry name" value="P-loop containing nucleoside triphosphate hydrolases"/>
    <property type="match status" value="2"/>
</dbReference>
<name>A0AAP2UHI2_9FIRM</name>
<dbReference type="InterPro" id="IPR006935">
    <property type="entry name" value="Helicase/UvrB_N"/>
</dbReference>
<dbReference type="SMART" id="SM00490">
    <property type="entry name" value="HELICc"/>
    <property type="match status" value="1"/>
</dbReference>
<gene>
    <name evidence="4" type="ORF">NE542_13865</name>
</gene>
<reference evidence="4" key="1">
    <citation type="submission" date="2022-06" db="EMBL/GenBank/DDBJ databases">
        <title>Isolation of gut microbiota from human fecal samples.</title>
        <authorList>
            <person name="Pamer E.G."/>
            <person name="Barat B."/>
            <person name="Waligurski E."/>
            <person name="Medina S."/>
            <person name="Paddock L."/>
            <person name="Mostad J."/>
        </authorList>
    </citation>
    <scope>NUCLEOTIDE SEQUENCE</scope>
    <source>
        <strain evidence="4">DFI.6.24</strain>
    </source>
</reference>
<feature type="domain" description="Helicase C-terminal" evidence="3">
    <location>
        <begin position="2331"/>
        <end position="2493"/>
    </location>
</feature>
<dbReference type="GO" id="GO:0003677">
    <property type="term" value="F:DNA binding"/>
    <property type="evidence" value="ECO:0007669"/>
    <property type="project" value="InterPro"/>
</dbReference>
<accession>A0AAP2UHI2</accession>
<dbReference type="Pfam" id="PF04851">
    <property type="entry name" value="ResIII"/>
    <property type="match status" value="1"/>
</dbReference>
<dbReference type="GO" id="GO:0004386">
    <property type="term" value="F:helicase activity"/>
    <property type="evidence" value="ECO:0007669"/>
    <property type="project" value="UniProtKB-KW"/>
</dbReference>
<dbReference type="PRINTS" id="PR00507">
    <property type="entry name" value="N12N6MTFRASE"/>
</dbReference>
<dbReference type="EMBL" id="JANGBO010000021">
    <property type="protein sequence ID" value="MCQ5062904.1"/>
    <property type="molecule type" value="Genomic_DNA"/>
</dbReference>
<comment type="caution">
    <text evidence="4">The sequence shown here is derived from an EMBL/GenBank/DDBJ whole genome shotgun (WGS) entry which is preliminary data.</text>
</comment>
<feature type="region of interest" description="Disordered" evidence="2">
    <location>
        <begin position="297"/>
        <end position="382"/>
    </location>
</feature>
<feature type="compositionally biased region" description="Polar residues" evidence="2">
    <location>
        <begin position="313"/>
        <end position="322"/>
    </location>
</feature>
<keyword evidence="4" id="KW-0547">Nucleotide-binding</keyword>
<dbReference type="InterPro" id="IPR029063">
    <property type="entry name" value="SAM-dependent_MTases_sf"/>
</dbReference>
<feature type="compositionally biased region" description="Basic and acidic residues" evidence="2">
    <location>
        <begin position="331"/>
        <end position="341"/>
    </location>
</feature>